<name>A0A162BZ06_9CRUS</name>
<dbReference type="PANTHER" id="PTHR46601">
    <property type="entry name" value="ULP_PROTEASE DOMAIN-CONTAINING PROTEIN"/>
    <property type="match status" value="1"/>
</dbReference>
<feature type="non-terminal residue" evidence="1">
    <location>
        <position position="1"/>
    </location>
</feature>
<reference evidence="1 2" key="1">
    <citation type="submission" date="2016-03" db="EMBL/GenBank/DDBJ databases">
        <title>EvidentialGene: Evidence-directed Construction of Genes on Genomes.</title>
        <authorList>
            <person name="Gilbert D.G."/>
            <person name="Choi J.-H."/>
            <person name="Mockaitis K."/>
            <person name="Colbourne J."/>
            <person name="Pfrender M."/>
        </authorList>
    </citation>
    <scope>NUCLEOTIDE SEQUENCE [LARGE SCALE GENOMIC DNA]</scope>
    <source>
        <strain evidence="1 2">Xinb3</strain>
        <tissue evidence="1">Complete organism</tissue>
    </source>
</reference>
<dbReference type="Proteomes" id="UP000076858">
    <property type="component" value="Unassembled WGS sequence"/>
</dbReference>
<evidence type="ECO:0000313" key="1">
    <source>
        <dbReference type="EMBL" id="KZR99150.1"/>
    </source>
</evidence>
<protein>
    <submittedName>
        <fullName evidence="1">Cc8L18.2-like protein</fullName>
    </submittedName>
</protein>
<keyword evidence="2" id="KW-1185">Reference proteome</keyword>
<evidence type="ECO:0000313" key="2">
    <source>
        <dbReference type="Proteomes" id="UP000076858"/>
    </source>
</evidence>
<comment type="caution">
    <text evidence="1">The sequence shown here is derived from an EMBL/GenBank/DDBJ whole genome shotgun (WGS) entry which is preliminary data.</text>
</comment>
<organism evidence="1 2">
    <name type="scientific">Daphnia magna</name>
    <dbReference type="NCBI Taxonomy" id="35525"/>
    <lineage>
        <taxon>Eukaryota</taxon>
        <taxon>Metazoa</taxon>
        <taxon>Ecdysozoa</taxon>
        <taxon>Arthropoda</taxon>
        <taxon>Crustacea</taxon>
        <taxon>Branchiopoda</taxon>
        <taxon>Diplostraca</taxon>
        <taxon>Cladocera</taxon>
        <taxon>Anomopoda</taxon>
        <taxon>Daphniidae</taxon>
        <taxon>Daphnia</taxon>
    </lineage>
</organism>
<gene>
    <name evidence="1" type="ORF">APZ42_005101</name>
</gene>
<sequence length="231" mass="26510">WHFFATSHGKGPCDGIGGTIKRLARRASLQGEANIQTPLSLFNWCENHVKNIKCFFVSSESISLNEELLSNRFQNAKKIPGTQSYHSYVPLDEGTIEARVFSLSDHSEKFTMICPPINLSNAIMFEQLEIDSFVACVYETENKWYFAKILERSTEDLEVKVHFMKPSGEEYTERGCRFSHKNDVAHVPIKNILSLVQSLKKTSTRARNFHVDGKELNDICQRFVHYMQDNP</sequence>
<proteinExistence type="predicted"/>
<accession>A0A162BZ06</accession>
<dbReference type="PANTHER" id="PTHR46601:SF1">
    <property type="entry name" value="ADF-H DOMAIN-CONTAINING PROTEIN"/>
    <property type="match status" value="1"/>
</dbReference>
<dbReference type="AlphaFoldDB" id="A0A162BZ06"/>
<dbReference type="EMBL" id="LRGB01014582">
    <property type="protein sequence ID" value="KZR99150.1"/>
    <property type="molecule type" value="Genomic_DNA"/>
</dbReference>
<dbReference type="OrthoDB" id="7700504at2759"/>